<gene>
    <name evidence="1" type="ORF">JIN83_06315</name>
</gene>
<dbReference type="RefSeq" id="WP_309489172.1">
    <property type="nucleotide sequence ID" value="NZ_JAENIG010000003.1"/>
</dbReference>
<reference evidence="1" key="1">
    <citation type="submission" date="2021-01" db="EMBL/GenBank/DDBJ databases">
        <title>Modified the classification status of verrucomicrobia.</title>
        <authorList>
            <person name="Feng X."/>
        </authorList>
    </citation>
    <scope>NUCLEOTIDE SEQUENCE</scope>
    <source>
        <strain evidence="1">5K15</strain>
    </source>
</reference>
<comment type="caution">
    <text evidence="1">The sequence shown here is derived from an EMBL/GenBank/DDBJ whole genome shotgun (WGS) entry which is preliminary data.</text>
</comment>
<keyword evidence="2" id="KW-1185">Reference proteome</keyword>
<dbReference type="Proteomes" id="UP000634206">
    <property type="component" value="Unassembled WGS sequence"/>
</dbReference>
<evidence type="ECO:0008006" key="3">
    <source>
        <dbReference type="Google" id="ProtNLM"/>
    </source>
</evidence>
<proteinExistence type="predicted"/>
<dbReference type="Gene3D" id="3.40.50.1010">
    <property type="entry name" value="5'-nuclease"/>
    <property type="match status" value="1"/>
</dbReference>
<accession>A0AAE2VBI2</accession>
<dbReference type="InterPro" id="IPR029060">
    <property type="entry name" value="PIN-like_dom_sf"/>
</dbReference>
<organism evidence="1 2">
    <name type="scientific">Oceaniferula flava</name>
    <dbReference type="NCBI Taxonomy" id="2800421"/>
    <lineage>
        <taxon>Bacteria</taxon>
        <taxon>Pseudomonadati</taxon>
        <taxon>Verrucomicrobiota</taxon>
        <taxon>Verrucomicrobiia</taxon>
        <taxon>Verrucomicrobiales</taxon>
        <taxon>Verrucomicrobiaceae</taxon>
        <taxon>Oceaniferula</taxon>
    </lineage>
</organism>
<dbReference type="AlphaFoldDB" id="A0AAE2VBI2"/>
<dbReference type="SUPFAM" id="SSF88723">
    <property type="entry name" value="PIN domain-like"/>
    <property type="match status" value="1"/>
</dbReference>
<name>A0AAE2VBI2_9BACT</name>
<sequence>MTVLADTNIWCQYFRDGKPVLTSLIEYDFLSIHPLVIGELSVGNLPQRKQTLIDLRAFPTVRAASYAETHHLIEENQLWGKGLQWNDLAILASVIASEDTLLWTDDKRLATAAEQFGVCYKP</sequence>
<evidence type="ECO:0000313" key="1">
    <source>
        <dbReference type="EMBL" id="MBK1854565.1"/>
    </source>
</evidence>
<dbReference type="EMBL" id="JAENIG010000003">
    <property type="protein sequence ID" value="MBK1854565.1"/>
    <property type="molecule type" value="Genomic_DNA"/>
</dbReference>
<evidence type="ECO:0000313" key="2">
    <source>
        <dbReference type="Proteomes" id="UP000634206"/>
    </source>
</evidence>
<protein>
    <recommendedName>
        <fullName evidence="3">PIN domain-containing protein</fullName>
    </recommendedName>
</protein>